<reference evidence="5" key="1">
    <citation type="journal article" date="2021" name="Nat. Commun.">
        <title>Genetic determinants of endophytism in the Arabidopsis root mycobiome.</title>
        <authorList>
            <person name="Mesny F."/>
            <person name="Miyauchi S."/>
            <person name="Thiergart T."/>
            <person name="Pickel B."/>
            <person name="Atanasova L."/>
            <person name="Karlsson M."/>
            <person name="Huettel B."/>
            <person name="Barry K.W."/>
            <person name="Haridas S."/>
            <person name="Chen C."/>
            <person name="Bauer D."/>
            <person name="Andreopoulos W."/>
            <person name="Pangilinan J."/>
            <person name="LaButti K."/>
            <person name="Riley R."/>
            <person name="Lipzen A."/>
            <person name="Clum A."/>
            <person name="Drula E."/>
            <person name="Henrissat B."/>
            <person name="Kohler A."/>
            <person name="Grigoriev I.V."/>
            <person name="Martin F.M."/>
            <person name="Hacquard S."/>
        </authorList>
    </citation>
    <scope>NUCLEOTIDE SEQUENCE</scope>
    <source>
        <strain evidence="5">MPI-CAGE-CH-0235</strain>
    </source>
</reference>
<evidence type="ECO:0000259" key="4">
    <source>
        <dbReference type="Pfam" id="PF00549"/>
    </source>
</evidence>
<dbReference type="PANTHER" id="PTHR11815:SF1">
    <property type="entry name" value="SUCCINATE--COA LIGASE [ADP-FORMING] SUBUNIT BETA, MITOCHONDRIAL"/>
    <property type="match status" value="1"/>
</dbReference>
<dbReference type="GO" id="GO:0005524">
    <property type="term" value="F:ATP binding"/>
    <property type="evidence" value="ECO:0007669"/>
    <property type="project" value="UniProtKB-KW"/>
</dbReference>
<accession>A0A8K0WT62</accession>
<dbReference type="GO" id="GO:0006099">
    <property type="term" value="P:tricarboxylic acid cycle"/>
    <property type="evidence" value="ECO:0007669"/>
    <property type="project" value="UniProtKB-KW"/>
</dbReference>
<evidence type="ECO:0000256" key="1">
    <source>
        <dbReference type="ARBA" id="ARBA00022532"/>
    </source>
</evidence>
<dbReference type="GO" id="GO:0042709">
    <property type="term" value="C:succinate-CoA ligase complex"/>
    <property type="evidence" value="ECO:0007669"/>
    <property type="project" value="TreeGrafter"/>
</dbReference>
<dbReference type="Proteomes" id="UP000813444">
    <property type="component" value="Unassembled WGS sequence"/>
</dbReference>
<evidence type="ECO:0000256" key="3">
    <source>
        <dbReference type="ARBA" id="ARBA00022840"/>
    </source>
</evidence>
<protein>
    <submittedName>
        <fullName evidence="5">Succinyl-CoA synthetase-like protein</fullName>
    </submittedName>
</protein>
<keyword evidence="2" id="KW-0547">Nucleotide-binding</keyword>
<proteinExistence type="predicted"/>
<dbReference type="InterPro" id="IPR017866">
    <property type="entry name" value="Succ-CoA_synthase_bsu_CS"/>
</dbReference>
<dbReference type="GO" id="GO:0006104">
    <property type="term" value="P:succinyl-CoA metabolic process"/>
    <property type="evidence" value="ECO:0007669"/>
    <property type="project" value="TreeGrafter"/>
</dbReference>
<keyword evidence="3" id="KW-0067">ATP-binding</keyword>
<dbReference type="Gene3D" id="3.30.470.20">
    <property type="entry name" value="ATP-grasp fold, B domain"/>
    <property type="match status" value="1"/>
</dbReference>
<dbReference type="OrthoDB" id="1664372at2759"/>
<comment type="caution">
    <text evidence="5">The sequence shown here is derived from an EMBL/GenBank/DDBJ whole genome shotgun (WGS) entry which is preliminary data.</text>
</comment>
<dbReference type="PANTHER" id="PTHR11815">
    <property type="entry name" value="SUCCINYL-COA SYNTHETASE BETA CHAIN"/>
    <property type="match status" value="1"/>
</dbReference>
<dbReference type="InterPro" id="IPR005811">
    <property type="entry name" value="SUCC_ACL_C"/>
</dbReference>
<dbReference type="AlphaFoldDB" id="A0A8K0WT62"/>
<name>A0A8K0WT62_9HYPO</name>
<keyword evidence="6" id="KW-1185">Reference proteome</keyword>
<gene>
    <name evidence="5" type="ORF">B0I35DRAFT_350269</name>
</gene>
<evidence type="ECO:0000256" key="2">
    <source>
        <dbReference type="ARBA" id="ARBA00022741"/>
    </source>
</evidence>
<dbReference type="Pfam" id="PF00549">
    <property type="entry name" value="Ligase_CoA"/>
    <property type="match status" value="1"/>
</dbReference>
<dbReference type="InterPro" id="IPR016102">
    <property type="entry name" value="Succinyl-CoA_synth-like"/>
</dbReference>
<dbReference type="SUPFAM" id="SSF56059">
    <property type="entry name" value="Glutathione synthetase ATP-binding domain-like"/>
    <property type="match status" value="1"/>
</dbReference>
<dbReference type="Gene3D" id="3.40.50.261">
    <property type="entry name" value="Succinyl-CoA synthetase domains"/>
    <property type="match status" value="1"/>
</dbReference>
<dbReference type="PROSITE" id="PS01217">
    <property type="entry name" value="SUCCINYL_COA_LIG_3"/>
    <property type="match status" value="1"/>
</dbReference>
<dbReference type="GO" id="GO:0005739">
    <property type="term" value="C:mitochondrion"/>
    <property type="evidence" value="ECO:0007669"/>
    <property type="project" value="TreeGrafter"/>
</dbReference>
<dbReference type="EMBL" id="JAGPNK010000004">
    <property type="protein sequence ID" value="KAH7323116.1"/>
    <property type="molecule type" value="Genomic_DNA"/>
</dbReference>
<dbReference type="SUPFAM" id="SSF52210">
    <property type="entry name" value="Succinyl-CoA synthetase domains"/>
    <property type="match status" value="1"/>
</dbReference>
<dbReference type="GO" id="GO:0004775">
    <property type="term" value="F:succinate-CoA ligase (ADP-forming) activity"/>
    <property type="evidence" value="ECO:0007669"/>
    <property type="project" value="TreeGrafter"/>
</dbReference>
<evidence type="ECO:0000313" key="6">
    <source>
        <dbReference type="Proteomes" id="UP000813444"/>
    </source>
</evidence>
<evidence type="ECO:0000313" key="5">
    <source>
        <dbReference type="EMBL" id="KAH7323116.1"/>
    </source>
</evidence>
<dbReference type="FunFam" id="3.40.50.261:FF:000001">
    <property type="entry name" value="Succinate--CoA ligase [ADP-forming] subunit beta"/>
    <property type="match status" value="1"/>
</dbReference>
<organism evidence="5 6">
    <name type="scientific">Stachybotrys elegans</name>
    <dbReference type="NCBI Taxonomy" id="80388"/>
    <lineage>
        <taxon>Eukaryota</taxon>
        <taxon>Fungi</taxon>
        <taxon>Dikarya</taxon>
        <taxon>Ascomycota</taxon>
        <taxon>Pezizomycotina</taxon>
        <taxon>Sordariomycetes</taxon>
        <taxon>Hypocreomycetidae</taxon>
        <taxon>Hypocreales</taxon>
        <taxon>Stachybotryaceae</taxon>
        <taxon>Stachybotrys</taxon>
    </lineage>
</organism>
<keyword evidence="1" id="KW-0816">Tricarboxylic acid cycle</keyword>
<sequence>MTTSANREKWALSLLIDRENYYPSLLVQGHVSATDNGPRDTEQNKYLIRYSAGITQDILDRTSARLGLSPQASNDLGMILTGMYSIFQEKDATRIDISLERSETGGLYCASSVFEFDNAAEKRQPEIFALRDKSQDVMEEVEADKYGLVYVRMEGNIGNVVNGAGLAMATNDAIGFYGGASANFLDAGGQATKETMLQAFRIVLGDERVGAIMVNVYGGITKCDMIAESVIAAATELGPLTVPVVVRLQGTNSEKGLQLIQEADMGLHVEADFGKAAELVVRLAK</sequence>
<feature type="domain" description="ATP-citrate synthase/succinyl-CoA ligase C-terminal" evidence="4">
    <location>
        <begin position="160"/>
        <end position="263"/>
    </location>
</feature>